<name>A0ABX8N2Q7_9PSED</name>
<dbReference type="SMART" id="SM01252">
    <property type="entry name" value="KilA-N"/>
    <property type="match status" value="1"/>
</dbReference>
<reference evidence="2" key="1">
    <citation type="journal article" date="2021" name="Microorganisms">
        <title>The Ever-Expanding Pseudomonas Genus: Description of 43 New Species and Partition of the Pseudomonas putida Group.</title>
        <authorList>
            <person name="Girard L."/>
            <person name="Lood C."/>
            <person name="Hofte M."/>
            <person name="Vandamme P."/>
            <person name="Rokni-Zadeh H."/>
            <person name="van Noort V."/>
            <person name="Lavigne R."/>
            <person name="De Mot R."/>
        </authorList>
    </citation>
    <scope>NUCLEOTIDE SEQUENCE</scope>
    <source>
        <strain evidence="2">COW40</strain>
    </source>
</reference>
<dbReference type="RefSeq" id="WP_217839561.1">
    <property type="nucleotide sequence ID" value="NZ_CP077076.1"/>
</dbReference>
<sequence>MSKVVKLDDHRDNAVVIDGVVIRQDEEGRYCLNDFHRAAGGEERHSPNRWKRNGGSAELVEELERQNWRSKAVEVRRGRAGGVYAAKELVYAYAMWVSPSYNLKVIRAYDRLATQGVAVHDNAAEDLLANPLKYIQALMGQAQTLVDENSKLNLKIVRDKPKVEFHDAVKASEKCRTMLEVANKYGIGRTKLFNFLRENEVLRTAEFSPPYQRFIDSGHFEVDPRFFKKNGKFVHYTQTMVTGKGEIYIGKLLRKAGLVGTGE</sequence>
<dbReference type="InterPro" id="IPR017880">
    <property type="entry name" value="KilA_N"/>
</dbReference>
<proteinExistence type="predicted"/>
<accession>A0ABX8N2Q7</accession>
<dbReference type="InterPro" id="IPR018004">
    <property type="entry name" value="KilA/APSES_HTH"/>
</dbReference>
<dbReference type="EMBL" id="CP077076">
    <property type="protein sequence ID" value="QXH49963.1"/>
    <property type="molecule type" value="Genomic_DNA"/>
</dbReference>
<evidence type="ECO:0000313" key="2">
    <source>
        <dbReference type="EMBL" id="QXH49963.1"/>
    </source>
</evidence>
<gene>
    <name evidence="2" type="ORF">KSS94_18690</name>
</gene>
<keyword evidence="3" id="KW-1185">Reference proteome</keyword>
<dbReference type="Pfam" id="PF04383">
    <property type="entry name" value="KilA-N"/>
    <property type="match status" value="1"/>
</dbReference>
<evidence type="ECO:0000259" key="1">
    <source>
        <dbReference type="PROSITE" id="PS51301"/>
    </source>
</evidence>
<protein>
    <submittedName>
        <fullName evidence="2">Phage antirepressor KilAC domain-containing protein</fullName>
    </submittedName>
</protein>
<dbReference type="PROSITE" id="PS51301">
    <property type="entry name" value="KILA_N"/>
    <property type="match status" value="1"/>
</dbReference>
<organism evidence="2 3">
    <name type="scientific">Pseudomonas fakonensis</name>
    <dbReference type="NCBI Taxonomy" id="2842355"/>
    <lineage>
        <taxon>Bacteria</taxon>
        <taxon>Pseudomonadati</taxon>
        <taxon>Pseudomonadota</taxon>
        <taxon>Gammaproteobacteria</taxon>
        <taxon>Pseudomonadales</taxon>
        <taxon>Pseudomonadaceae</taxon>
        <taxon>Pseudomonas</taxon>
    </lineage>
</organism>
<evidence type="ECO:0000313" key="3">
    <source>
        <dbReference type="Proteomes" id="UP001046350"/>
    </source>
</evidence>
<feature type="domain" description="KilA-N" evidence="1">
    <location>
        <begin position="9"/>
        <end position="112"/>
    </location>
</feature>
<dbReference type="Pfam" id="PF03374">
    <property type="entry name" value="ANT"/>
    <property type="match status" value="1"/>
</dbReference>
<dbReference type="InterPro" id="IPR005039">
    <property type="entry name" value="Ant_C"/>
</dbReference>
<dbReference type="Proteomes" id="UP001046350">
    <property type="component" value="Chromosome"/>
</dbReference>